<feature type="region of interest" description="Disordered" evidence="2">
    <location>
        <begin position="389"/>
        <end position="417"/>
    </location>
</feature>
<sequence>MNDYTSNNTSTAKVKLPSLKHLDLLNKSGQYDKTFTYPDTCMKTPSWRQNLMTWCKKTSFEEYVQISNIISSSNLVATPVTILSPPQQSGNIKMAYSGLSPIRGNHHLPPPRQFTSPFQLQNFNQYAMGTGVFYNTPARGDSQSLNSGIDFMTGAQVDFQPPLQTENKSLGVLASIASNILVDNDPPPSSTVKPADQFYKLSNYSNCESLYSTTLKKGNSKVLKQTPPTSPRMNFDNKNQVLFTPTLSNKMIKKQPTEACHKKTNSFKARQLKKILNNRNILNGSSLDSNIVIKMGNQETFSNEEIKKMKQLKKSKKTSLVGNKPILSYEDANLSNPCYVVHTPSPPMSPGKKGNDMAKFPSYDYTTTLIETNSPLSLNVSPRQDSMVLKSHSGSLNCSPKASGKKSRRSSSKGPHKTYKFHQCLSCKTKESPCWRPSWSKSKKEQLCNSCGLRYKKSKIRCMNEMCLKIPSLSEAHIMKKSGDMKCLFCDSEVEIGE</sequence>
<dbReference type="Proteomes" id="UP000095605">
    <property type="component" value="Unassembled WGS sequence"/>
</dbReference>
<dbReference type="Gene3D" id="3.30.50.10">
    <property type="entry name" value="Erythroid Transcription Factor GATA-1, subunit A"/>
    <property type="match status" value="1"/>
</dbReference>
<dbReference type="Pfam" id="PF00320">
    <property type="entry name" value="GATA"/>
    <property type="match status" value="1"/>
</dbReference>
<dbReference type="GO" id="GO:0006355">
    <property type="term" value="P:regulation of DNA-templated transcription"/>
    <property type="evidence" value="ECO:0007669"/>
    <property type="project" value="InterPro"/>
</dbReference>
<comment type="caution">
    <text evidence="4">The sequence shown here is derived from an EMBL/GenBank/DDBJ whole genome shotgun (WGS) entry which is preliminary data.</text>
</comment>
<keyword evidence="5" id="KW-1185">Reference proteome</keyword>
<dbReference type="PROSITE" id="PS50114">
    <property type="entry name" value="GATA_ZN_FINGER_2"/>
    <property type="match status" value="1"/>
</dbReference>
<feature type="domain" description="GATA-type" evidence="3">
    <location>
        <begin position="423"/>
        <end position="456"/>
    </location>
</feature>
<dbReference type="GO" id="GO:0043565">
    <property type="term" value="F:sequence-specific DNA binding"/>
    <property type="evidence" value="ECO:0007669"/>
    <property type="project" value="InterPro"/>
</dbReference>
<organism evidence="4 5">
    <name type="scientific">Hanseniaspora opuntiae</name>
    <dbReference type="NCBI Taxonomy" id="211096"/>
    <lineage>
        <taxon>Eukaryota</taxon>
        <taxon>Fungi</taxon>
        <taxon>Dikarya</taxon>
        <taxon>Ascomycota</taxon>
        <taxon>Saccharomycotina</taxon>
        <taxon>Saccharomycetes</taxon>
        <taxon>Saccharomycodales</taxon>
        <taxon>Saccharomycodaceae</taxon>
        <taxon>Hanseniaspora</taxon>
    </lineage>
</organism>
<dbReference type="InterPro" id="IPR013088">
    <property type="entry name" value="Znf_NHR/GATA"/>
</dbReference>
<gene>
    <name evidence="4" type="ORF">AWRI3578_g475</name>
</gene>
<dbReference type="SMART" id="SM00401">
    <property type="entry name" value="ZnF_GATA"/>
    <property type="match status" value="1"/>
</dbReference>
<protein>
    <submittedName>
        <fullName evidence="4">Transcriptional regulatory protein ASH1</fullName>
    </submittedName>
</protein>
<keyword evidence="1" id="KW-0479">Metal-binding</keyword>
<proteinExistence type="predicted"/>
<dbReference type="EMBL" id="LPNL01000002">
    <property type="protein sequence ID" value="OEJ91178.1"/>
    <property type="molecule type" value="Genomic_DNA"/>
</dbReference>
<keyword evidence="1" id="KW-0863">Zinc-finger</keyword>
<evidence type="ECO:0000313" key="4">
    <source>
        <dbReference type="EMBL" id="OEJ91178.1"/>
    </source>
</evidence>
<name>A0A1E5RWR0_9ASCO</name>
<evidence type="ECO:0000259" key="3">
    <source>
        <dbReference type="PROSITE" id="PS50114"/>
    </source>
</evidence>
<evidence type="ECO:0000256" key="1">
    <source>
        <dbReference type="PROSITE-ProRule" id="PRU00094"/>
    </source>
</evidence>
<evidence type="ECO:0000313" key="5">
    <source>
        <dbReference type="Proteomes" id="UP000095605"/>
    </source>
</evidence>
<dbReference type="InterPro" id="IPR000679">
    <property type="entry name" value="Znf_GATA"/>
</dbReference>
<dbReference type="OrthoDB" id="2162994at2759"/>
<dbReference type="AlphaFoldDB" id="A0A1E5RWR0"/>
<dbReference type="CDD" id="cd00202">
    <property type="entry name" value="ZnF_GATA"/>
    <property type="match status" value="1"/>
</dbReference>
<reference evidence="5" key="1">
    <citation type="journal article" date="2016" name="Genome Announc.">
        <title>Genome sequences of three species of Hanseniaspora isolated from spontaneous wine fermentations.</title>
        <authorList>
            <person name="Sternes P.R."/>
            <person name="Lee D."/>
            <person name="Kutyna D.R."/>
            <person name="Borneman A.R."/>
        </authorList>
    </citation>
    <scope>NUCLEOTIDE SEQUENCE [LARGE SCALE GENOMIC DNA]</scope>
    <source>
        <strain evidence="5">AWRI3578</strain>
    </source>
</reference>
<feature type="compositionally biased region" description="Basic residues" evidence="2">
    <location>
        <begin position="403"/>
        <end position="417"/>
    </location>
</feature>
<keyword evidence="1" id="KW-0862">Zinc</keyword>
<dbReference type="GO" id="GO:0008270">
    <property type="term" value="F:zinc ion binding"/>
    <property type="evidence" value="ECO:0007669"/>
    <property type="project" value="UniProtKB-KW"/>
</dbReference>
<dbReference type="SUPFAM" id="SSF57716">
    <property type="entry name" value="Glucocorticoid receptor-like (DNA-binding domain)"/>
    <property type="match status" value="1"/>
</dbReference>
<evidence type="ECO:0000256" key="2">
    <source>
        <dbReference type="SAM" id="MobiDB-lite"/>
    </source>
</evidence>
<accession>A0A1E5RWR0</accession>